<feature type="domain" description="CRISPR type III-associated protein" evidence="7">
    <location>
        <begin position="5"/>
        <end position="302"/>
    </location>
</feature>
<comment type="function">
    <text evidence="1">This subunit might be involved in maturation of a crRNA intermediate to its mature form.</text>
</comment>
<organism evidence="8 9">
    <name type="scientific">Thermohalobacter berrensis</name>
    <dbReference type="NCBI Taxonomy" id="99594"/>
    <lineage>
        <taxon>Bacteria</taxon>
        <taxon>Bacillati</taxon>
        <taxon>Bacillota</taxon>
        <taxon>Tissierellia</taxon>
        <taxon>Tissierellales</taxon>
        <taxon>Thermohalobacteraceae</taxon>
        <taxon>Thermohalobacter</taxon>
    </lineage>
</organism>
<dbReference type="InterPro" id="IPR010173">
    <property type="entry name" value="CRISPR-assoc_Csm5"/>
</dbReference>
<dbReference type="EMBL" id="MCIB01000023">
    <property type="protein sequence ID" value="RKD31286.1"/>
    <property type="molecule type" value="Genomic_DNA"/>
</dbReference>
<keyword evidence="5" id="KW-0051">Antiviral defense</keyword>
<proteinExistence type="inferred from homology"/>
<dbReference type="NCBIfam" id="TIGR01899">
    <property type="entry name" value="cas_TM1807_csm5"/>
    <property type="match status" value="1"/>
</dbReference>
<evidence type="ECO:0000256" key="5">
    <source>
        <dbReference type="ARBA" id="ARBA00023118"/>
    </source>
</evidence>
<evidence type="ECO:0000256" key="3">
    <source>
        <dbReference type="ARBA" id="ARBA00016113"/>
    </source>
</evidence>
<dbReference type="InterPro" id="IPR005537">
    <property type="entry name" value="RAMP_III_fam"/>
</dbReference>
<keyword evidence="9" id="KW-1185">Reference proteome</keyword>
<dbReference type="PANTHER" id="PTHR38007">
    <property type="entry name" value="CRISPR SYSTEM CMS PROTEIN CSM5"/>
    <property type="match status" value="1"/>
</dbReference>
<protein>
    <recommendedName>
        <fullName evidence="3">CRISPR system Cms protein Csm5</fullName>
    </recommendedName>
    <alternativeName>
        <fullName evidence="6">CRISPR type III A-associated protein Csm5</fullName>
    </alternativeName>
</protein>
<dbReference type="Pfam" id="PF03787">
    <property type="entry name" value="RAMPs"/>
    <property type="match status" value="1"/>
</dbReference>
<accession>A0A419T1F8</accession>
<keyword evidence="4" id="KW-0694">RNA-binding</keyword>
<evidence type="ECO:0000313" key="8">
    <source>
        <dbReference type="EMBL" id="RKD31286.1"/>
    </source>
</evidence>
<evidence type="ECO:0000256" key="6">
    <source>
        <dbReference type="ARBA" id="ARBA00031720"/>
    </source>
</evidence>
<evidence type="ECO:0000256" key="4">
    <source>
        <dbReference type="ARBA" id="ARBA00022884"/>
    </source>
</evidence>
<evidence type="ECO:0000256" key="1">
    <source>
        <dbReference type="ARBA" id="ARBA00003088"/>
    </source>
</evidence>
<evidence type="ECO:0000313" key="9">
    <source>
        <dbReference type="Proteomes" id="UP000284177"/>
    </source>
</evidence>
<dbReference type="GO" id="GO:0003723">
    <property type="term" value="F:RNA binding"/>
    <property type="evidence" value="ECO:0007669"/>
    <property type="project" value="UniProtKB-KW"/>
</dbReference>
<comment type="caution">
    <text evidence="8">The sequence shown here is derived from an EMBL/GenBank/DDBJ whole genome shotgun (WGS) entry which is preliminary data.</text>
</comment>
<dbReference type="GO" id="GO:0051607">
    <property type="term" value="P:defense response to virus"/>
    <property type="evidence" value="ECO:0007669"/>
    <property type="project" value="UniProtKB-KW"/>
</dbReference>
<comment type="similarity">
    <text evidence="2">Belongs to the CRISPR-associated Csm5 family.</text>
</comment>
<evidence type="ECO:0000259" key="7">
    <source>
        <dbReference type="Pfam" id="PF03787"/>
    </source>
</evidence>
<name>A0A419T1F8_9FIRM</name>
<gene>
    <name evidence="8" type="ORF">BET03_03925</name>
</gene>
<sequence length="367" mass="42950">MEYRIEVLSPIHIGSSKSYRPIDYIEKEEEVLIFDEKDVLSNIKESHMLNSQLLRGIGYTGKRAEYYKNLDHFIHKGIIDNSILDKVKVRAIKKIDDLKAKEIKGTMRNIQGTYIPGGTLKGIVRTAVFYHYVKNKGIDFIKKGIEEIKRNRKVKDIEDCIIGKFKKNILKDPFRFLRIRDVNIKGDVAVYQENIFNIKSYFLSDIIEVMCEGSYSEKFKFKTTLKKEIANKLDLDNELTSYLNEKNILKALYEYSKDIIEDEINYFSKNKAKLFNNSEILKELEKYKDLNKQESPIIRIGKSTGFKSHTLGLAVKQLDKDFYNREFIKFIRPPKYDKRYEFPKTRKFVGLSIAPKLLGFAIVKKAD</sequence>
<reference evidence="8 9" key="1">
    <citation type="submission" date="2016-08" db="EMBL/GenBank/DDBJ databases">
        <title>Novel Firmicutes and Novel Genomes.</title>
        <authorList>
            <person name="Poppleton D.I."/>
            <person name="Gribaldo S."/>
        </authorList>
    </citation>
    <scope>NUCLEOTIDE SEQUENCE [LARGE SCALE GENOMIC DNA]</scope>
    <source>
        <strain evidence="8 9">CTT3</strain>
    </source>
</reference>
<dbReference type="AlphaFoldDB" id="A0A419T1F8"/>
<evidence type="ECO:0000256" key="2">
    <source>
        <dbReference type="ARBA" id="ARBA00006680"/>
    </source>
</evidence>
<dbReference type="Proteomes" id="UP000284177">
    <property type="component" value="Unassembled WGS sequence"/>
</dbReference>
<dbReference type="PANTHER" id="PTHR38007:SF1">
    <property type="entry name" value="CRISPR SYSTEM CMS PROTEIN CSM5"/>
    <property type="match status" value="1"/>
</dbReference>
<dbReference type="RefSeq" id="WP_183108814.1">
    <property type="nucleotide sequence ID" value="NZ_MCIB01000023.1"/>
</dbReference>